<comment type="caution">
    <text evidence="4">The sequence shown here is derived from an EMBL/GenBank/DDBJ whole genome shotgun (WGS) entry which is preliminary data.</text>
</comment>
<dbReference type="Proteomes" id="UP001242288">
    <property type="component" value="Unassembled WGS sequence"/>
</dbReference>
<dbReference type="EMBL" id="JAPKHW010000060">
    <property type="protein sequence ID" value="MCX4151653.1"/>
    <property type="molecule type" value="Genomic_DNA"/>
</dbReference>
<dbReference type="EMBL" id="JAMXWF010000060">
    <property type="protein sequence ID" value="MDQ6413465.1"/>
    <property type="molecule type" value="Genomic_DNA"/>
</dbReference>
<organism evidence="4 6">
    <name type="scientific">Paraburkholderia madseniana</name>
    <dbReference type="NCBI Taxonomy" id="2599607"/>
    <lineage>
        <taxon>Bacteria</taxon>
        <taxon>Pseudomonadati</taxon>
        <taxon>Pseudomonadota</taxon>
        <taxon>Betaproteobacteria</taxon>
        <taxon>Burkholderiales</taxon>
        <taxon>Burkholderiaceae</taxon>
        <taxon>Paraburkholderia</taxon>
    </lineage>
</organism>
<keyword evidence="5" id="KW-1185">Reference proteome</keyword>
<reference evidence="4" key="1">
    <citation type="submission" date="2022-06" db="EMBL/GenBank/DDBJ databases">
        <title>PHB producers.</title>
        <authorList>
            <person name="Besaury L."/>
        </authorList>
    </citation>
    <scope>NUCLEOTIDE SEQUENCE</scope>
    <source>
        <strain evidence="4 5">SEWS6</strain>
    </source>
</reference>
<feature type="region of interest" description="Disordered" evidence="1">
    <location>
        <begin position="323"/>
        <end position="342"/>
    </location>
</feature>
<protein>
    <submittedName>
        <fullName evidence="3">TniQ family protein</fullName>
    </submittedName>
    <submittedName>
        <fullName evidence="4">TnsD family transposase</fullName>
    </submittedName>
</protein>
<accession>A0AAP5F006</accession>
<name>A0AAP5F006_9BURK</name>
<dbReference type="Proteomes" id="UP001209412">
    <property type="component" value="Unassembled WGS sequence"/>
</dbReference>
<feature type="domain" description="TniQ" evidence="2">
    <location>
        <begin position="6"/>
        <end position="156"/>
    </location>
</feature>
<evidence type="ECO:0000313" key="5">
    <source>
        <dbReference type="Proteomes" id="UP001209412"/>
    </source>
</evidence>
<evidence type="ECO:0000313" key="4">
    <source>
        <dbReference type="EMBL" id="MDQ6413465.1"/>
    </source>
</evidence>
<evidence type="ECO:0000313" key="6">
    <source>
        <dbReference type="Proteomes" id="UP001242288"/>
    </source>
</evidence>
<evidence type="ECO:0000256" key="1">
    <source>
        <dbReference type="SAM" id="MobiDB-lite"/>
    </source>
</evidence>
<evidence type="ECO:0000259" key="2">
    <source>
        <dbReference type="Pfam" id="PF06527"/>
    </source>
</evidence>
<evidence type="ECO:0000313" key="3">
    <source>
        <dbReference type="EMBL" id="MCX4151653.1"/>
    </source>
</evidence>
<dbReference type="InterPro" id="IPR009492">
    <property type="entry name" value="TniQ"/>
</dbReference>
<dbReference type="Pfam" id="PF06527">
    <property type="entry name" value="TniQ"/>
    <property type="match status" value="1"/>
</dbReference>
<dbReference type="AlphaFoldDB" id="A0AAP5F006"/>
<proteinExistence type="predicted"/>
<dbReference type="RefSeq" id="WP_266242166.1">
    <property type="nucleotide sequence ID" value="NZ_JAMXWF010000060.1"/>
</dbReference>
<sequence>MPSLLFFAPSLPDETIQSRVARHHVLSGNRTEADTFLDLFDSPPFTLEQIVPPGLARLAARLSDDPDAALKMLLEQNTLLPLFAPFLGEGSDSQSASLTAEAALSRLPRRVVGMHGEAQLCTACAVEDVRDHGMAYWRRAHHVPGVSVCWIHQLTLLSSCPGCRRPFQFHNRLLRQPWHACPCGWQAVAWEQSGPVAETVALDYARFAHDLLDRPLDRTTSECLRATYRRRIRELGFAYGAGLRIREFQAHLIEELGDAFLASVDPAYAARRMRFWLRFTPQGGAAWDMPITRHLLLSLFLFGTRDRFALSLQRGEADTLPVRRTRSAADSPDLSGETGAPMPRAVHRSRIQAELARNPAMTIEDLWRKAHRPTAWLYDHDRAWLSNAMSLPLELAKQPADVLTAVSPDDAIFAVKVDAVAADVLAAVGKPLQVTKSRLFDALPRRLADIASHRARYPMTLARIAENRESTWHFRARRTWWAYGVLATRGDLLSINNAAVVSGVGYEAVRAIVEHCGWAPLLQRAAQLDVMVQLAAAGISRQWDGPPEFRGRAVGGRSYQRRRVAAFPVYD</sequence>
<gene>
    <name evidence="4" type="ORF">NIE36_40795</name>
    <name evidence="3" type="ORF">OSB80_40895</name>
</gene>